<feature type="compositionally biased region" description="Basic and acidic residues" evidence="1">
    <location>
        <begin position="325"/>
        <end position="337"/>
    </location>
</feature>
<feature type="compositionally biased region" description="Polar residues" evidence="1">
    <location>
        <begin position="1175"/>
        <end position="1184"/>
    </location>
</feature>
<sequence>MLRVKTEDAFDTEAPTVMPCDPDVELLNSEDALNLPTMDGQTENNREEGEQRDELMPKSEDGIGAAGDANVKPEGVARGSAKGNPDEASARGAQIDDETQVIVRGPNDRLMRMLPIAGVEPPTMTEKANPVGEEADEMASEPVAEGIEEREVSTRGSAVSDLSLHGALPSGPTMVAAGRIRKTINGYVEDLRHNGWYDSFKLGTVSSVVRRLENHQDKIIGKASYEVQLAYKQLLERIRADESPVADTLEHFSVLLGYLATVDVPLSETLTSVFQYAIFQADFKRSGAVSGPIKRFDMDVIGLAKARATDEPDRMEVVEVPTEGGDERAAEESDAPKGRKPMKAAKKPVLISTQVIQGGSATDHFERVVAEALKGYMAGRNANVLDSVQPREDLMNEVHNCIIAWDARCSEADEGADGETDFTKVFHAIDVIVKCLCTVEQCRPASKDVRAARRTVLDSIRVGPSTPMTELARAVAKFEDTFDQAFKDIHAWRDLLARECNEHGSLDHLTKQYAGMTTLLNGISHSLAKWSTSALQENLAEFGSSMTNCKVLIDIVLYMHVHVFYDSFAINFGTCATDIATLLRASEKLAICDSNGSVDQEASALSADGMDDFKIHLQEFKQNANISADKLVELNSRWVAVLRQLFERAGKAVSDYFEESEMTAVTFEGSKTSTVFNISDMTTYISYCIGVASDRFKGSEVTTDSAKFIEFAGLAKHLSDIERFPWDVKSVATVSEIPKQTITAFKTFADCIGRTAVILGKQIYDDCMAGFVSKHLNDLGQKLEFTIGEVHDSVVQQANGHELFKILVRGVADVKGLIPECMTKKLDKGVTTMLFTSTKYNAALTDLKLFLEASSTEHLKAEGMVKVSNLEVVEVPVRHATAYMSIMNAMRDLVGCAAAANGMLLTEVGYVEGVSHERACSRITIVLKLLADCLVKVDALLHNKDAYAIEKDGWTTGVNLNAARQWAHSMGTFSNNCRERLLTIMDDCMKASTTACSSEYVGWAAAFDKTRKLNLPLATKLFFNKLDKVAAAHNKLRHDVADVNAAAHSLGITPRIQGHDITASTIALAMASLATRGPKGGVEHWSCAPRRDLMQTAKASQLTVVIRGVSLLGSLANKPTGPSEARAFTLKHKMPKNKYIPEGFWDELAVMAPLSVSESAGAEGAPREEIAEGASGSSLGLQTP</sequence>
<protein>
    <recommendedName>
        <fullName evidence="4">Exocyst complex component Sec6</fullName>
    </recommendedName>
</protein>
<accession>A0ABN9VV43</accession>
<evidence type="ECO:0000256" key="1">
    <source>
        <dbReference type="SAM" id="MobiDB-lite"/>
    </source>
</evidence>
<name>A0ABN9VV43_9DINO</name>
<comment type="caution">
    <text evidence="2">The sequence shown here is derived from an EMBL/GenBank/DDBJ whole genome shotgun (WGS) entry which is preliminary data.</text>
</comment>
<reference evidence="2" key="1">
    <citation type="submission" date="2023-10" db="EMBL/GenBank/DDBJ databases">
        <authorList>
            <person name="Chen Y."/>
            <person name="Shah S."/>
            <person name="Dougan E. K."/>
            <person name="Thang M."/>
            <person name="Chan C."/>
        </authorList>
    </citation>
    <scope>NUCLEOTIDE SEQUENCE [LARGE SCALE GENOMIC DNA]</scope>
</reference>
<feature type="region of interest" description="Disordered" evidence="1">
    <location>
        <begin position="1"/>
        <end position="97"/>
    </location>
</feature>
<evidence type="ECO:0000313" key="3">
    <source>
        <dbReference type="Proteomes" id="UP001189429"/>
    </source>
</evidence>
<feature type="compositionally biased region" description="Basic and acidic residues" evidence="1">
    <location>
        <begin position="44"/>
        <end position="61"/>
    </location>
</feature>
<dbReference type="Proteomes" id="UP001189429">
    <property type="component" value="Unassembled WGS sequence"/>
</dbReference>
<evidence type="ECO:0008006" key="4">
    <source>
        <dbReference type="Google" id="ProtNLM"/>
    </source>
</evidence>
<evidence type="ECO:0000313" key="2">
    <source>
        <dbReference type="EMBL" id="CAK0877447.1"/>
    </source>
</evidence>
<dbReference type="EMBL" id="CAUYUJ010017738">
    <property type="protein sequence ID" value="CAK0877447.1"/>
    <property type="molecule type" value="Genomic_DNA"/>
</dbReference>
<feature type="region of interest" description="Disordered" evidence="1">
    <location>
        <begin position="1157"/>
        <end position="1184"/>
    </location>
</feature>
<keyword evidence="3" id="KW-1185">Reference proteome</keyword>
<organism evidence="2 3">
    <name type="scientific">Prorocentrum cordatum</name>
    <dbReference type="NCBI Taxonomy" id="2364126"/>
    <lineage>
        <taxon>Eukaryota</taxon>
        <taxon>Sar</taxon>
        <taxon>Alveolata</taxon>
        <taxon>Dinophyceae</taxon>
        <taxon>Prorocentrales</taxon>
        <taxon>Prorocentraceae</taxon>
        <taxon>Prorocentrum</taxon>
    </lineage>
</organism>
<feature type="non-terminal residue" evidence="2">
    <location>
        <position position="1184"/>
    </location>
</feature>
<feature type="region of interest" description="Disordered" evidence="1">
    <location>
        <begin position="320"/>
        <end position="343"/>
    </location>
</feature>
<proteinExistence type="predicted"/>
<gene>
    <name evidence="2" type="ORF">PCOR1329_LOCUS61505</name>
</gene>